<dbReference type="OMA" id="SSEIWEQ"/>
<dbReference type="Gramene" id="Solyc11g069920.1.1">
    <property type="protein sequence ID" value="Solyc11g069920.1.1"/>
    <property type="gene ID" value="Solyc11g069920.1"/>
</dbReference>
<evidence type="ECO:0000313" key="3">
    <source>
        <dbReference type="EnsemblPlants" id="Solyc11g069920.1.1"/>
    </source>
</evidence>
<sequence length="139" mass="15513">MGSKIIITKRKESVAQTMCADRWTITVGNLSSEDSWALFKRHSLENRNHPALEEVGRKIGDECKGLPLALKIVAGTLRGKSKVDEWRDILSSEIWEQPSCLNDAGVPKIHFNCIQKGGCDFQVVQLSTVPSLTCCKWDI</sequence>
<evidence type="ECO:0000256" key="2">
    <source>
        <dbReference type="ARBA" id="ARBA00022821"/>
    </source>
</evidence>
<keyword evidence="1" id="KW-0433">Leucine-rich repeat</keyword>
<proteinExistence type="predicted"/>
<keyword evidence="2" id="KW-0611">Plant defense</keyword>
<accession>K4DAE8</accession>
<dbReference type="PANTHER" id="PTHR36766">
    <property type="entry name" value="PLANT BROAD-SPECTRUM MILDEW RESISTANCE PROTEIN RPW8"/>
    <property type="match status" value="1"/>
</dbReference>
<dbReference type="InterPro" id="IPR042197">
    <property type="entry name" value="Apaf_helical"/>
</dbReference>
<evidence type="ECO:0000256" key="1">
    <source>
        <dbReference type="ARBA" id="ARBA00022614"/>
    </source>
</evidence>
<keyword evidence="4" id="KW-1185">Reference proteome</keyword>
<name>K4DAE8_SOLLC</name>
<dbReference type="PhylomeDB" id="K4DAE8"/>
<dbReference type="InParanoid" id="K4DAE8"/>
<dbReference type="SUPFAM" id="SSF52540">
    <property type="entry name" value="P-loop containing nucleoside triphosphate hydrolases"/>
    <property type="match status" value="1"/>
</dbReference>
<dbReference type="PANTHER" id="PTHR36766:SF45">
    <property type="entry name" value="NB-ARC DOMAIN-CONTAINING PROTEIN"/>
    <property type="match status" value="1"/>
</dbReference>
<dbReference type="EnsemblPlants" id="Solyc11g069920.1.1">
    <property type="protein sequence ID" value="Solyc11g069920.1.1"/>
    <property type="gene ID" value="Solyc11g069920.1"/>
</dbReference>
<dbReference type="Proteomes" id="UP000004994">
    <property type="component" value="Chromosome 11"/>
</dbReference>
<reference evidence="3" key="2">
    <citation type="submission" date="2015-06" db="UniProtKB">
        <authorList>
            <consortium name="EnsemblPlants"/>
        </authorList>
    </citation>
    <scope>IDENTIFICATION</scope>
    <source>
        <strain evidence="3">cv. Heinz 1706</strain>
    </source>
</reference>
<dbReference type="InterPro" id="IPR027417">
    <property type="entry name" value="P-loop_NTPase"/>
</dbReference>
<dbReference type="GO" id="GO:0006952">
    <property type="term" value="P:defense response"/>
    <property type="evidence" value="ECO:0007669"/>
    <property type="project" value="UniProtKB-KW"/>
</dbReference>
<dbReference type="AlphaFoldDB" id="K4DAE8"/>
<dbReference type="GO" id="GO:0043531">
    <property type="term" value="F:ADP binding"/>
    <property type="evidence" value="ECO:0007669"/>
    <property type="project" value="InterPro"/>
</dbReference>
<dbReference type="HOGENOM" id="CLU_1848573_0_0_1"/>
<dbReference type="Gene3D" id="1.10.8.430">
    <property type="entry name" value="Helical domain of apoptotic protease-activating factors"/>
    <property type="match status" value="1"/>
</dbReference>
<reference evidence="3" key="1">
    <citation type="journal article" date="2012" name="Nature">
        <title>The tomato genome sequence provides insights into fleshy fruit evolution.</title>
        <authorList>
            <consortium name="Tomato Genome Consortium"/>
        </authorList>
    </citation>
    <scope>NUCLEOTIDE SEQUENCE [LARGE SCALE GENOMIC DNA]</scope>
    <source>
        <strain evidence="3">cv. Heinz 1706</strain>
    </source>
</reference>
<dbReference type="eggNOG" id="KOG4658">
    <property type="taxonomic scope" value="Eukaryota"/>
</dbReference>
<dbReference type="STRING" id="4081.K4DAE8"/>
<organism evidence="3">
    <name type="scientific">Solanum lycopersicum</name>
    <name type="common">Tomato</name>
    <name type="synonym">Lycopersicon esculentum</name>
    <dbReference type="NCBI Taxonomy" id="4081"/>
    <lineage>
        <taxon>Eukaryota</taxon>
        <taxon>Viridiplantae</taxon>
        <taxon>Streptophyta</taxon>
        <taxon>Embryophyta</taxon>
        <taxon>Tracheophyta</taxon>
        <taxon>Spermatophyta</taxon>
        <taxon>Magnoliopsida</taxon>
        <taxon>eudicotyledons</taxon>
        <taxon>Gunneridae</taxon>
        <taxon>Pentapetalae</taxon>
        <taxon>asterids</taxon>
        <taxon>lamiids</taxon>
        <taxon>Solanales</taxon>
        <taxon>Solanaceae</taxon>
        <taxon>Solanoideae</taxon>
        <taxon>Solaneae</taxon>
        <taxon>Solanum</taxon>
        <taxon>Solanum subgen. Lycopersicon</taxon>
    </lineage>
</organism>
<protein>
    <submittedName>
        <fullName evidence="3">Uncharacterized protein</fullName>
    </submittedName>
</protein>
<evidence type="ECO:0000313" key="4">
    <source>
        <dbReference type="Proteomes" id="UP000004994"/>
    </source>
</evidence>
<dbReference type="PaxDb" id="4081-Solyc11g069920.1.1"/>